<keyword evidence="2" id="KW-1185">Reference proteome</keyword>
<gene>
    <name evidence="1" type="ORF">IC234_11435</name>
</gene>
<evidence type="ECO:0000313" key="1">
    <source>
        <dbReference type="EMBL" id="MBD2722736.1"/>
    </source>
</evidence>
<evidence type="ECO:0000313" key="2">
    <source>
        <dbReference type="Proteomes" id="UP000606003"/>
    </source>
</evidence>
<reference evidence="1 2" key="1">
    <citation type="submission" date="2020-09" db="EMBL/GenBank/DDBJ databases">
        <authorList>
            <person name="Kim M.K."/>
        </authorList>
    </citation>
    <scope>NUCLEOTIDE SEQUENCE [LARGE SCALE GENOMIC DNA]</scope>
    <source>
        <strain evidence="1 2">BT189</strain>
    </source>
</reference>
<dbReference type="RefSeq" id="WP_190924606.1">
    <property type="nucleotide sequence ID" value="NZ_JACXAC010000003.1"/>
</dbReference>
<name>A0ABR8JRY9_9BACT</name>
<sequence>MRYAPFFILGIFLVAAGSAIGKCDKSLFSIVLLGGFSNDRVEIIVDNKKVFDRIVTSDGSTELAGSCSFKKSLCRQKVIALVNGHQMRIIYLDHTKISNQLLGLWKHEKSISTSFYKIPLVLE</sequence>
<proteinExistence type="predicted"/>
<comment type="caution">
    <text evidence="1">The sequence shown here is derived from an EMBL/GenBank/DDBJ whole genome shotgun (WGS) entry which is preliminary data.</text>
</comment>
<accession>A0ABR8JRY9</accession>
<dbReference type="Proteomes" id="UP000606003">
    <property type="component" value="Unassembled WGS sequence"/>
</dbReference>
<dbReference type="EMBL" id="JACXAC010000003">
    <property type="protein sequence ID" value="MBD2722736.1"/>
    <property type="molecule type" value="Genomic_DNA"/>
</dbReference>
<protein>
    <submittedName>
        <fullName evidence="1">Uncharacterized protein</fullName>
    </submittedName>
</protein>
<organism evidence="1 2">
    <name type="scientific">Hymenobacter armeniacus</name>
    <dbReference type="NCBI Taxonomy" id="2771358"/>
    <lineage>
        <taxon>Bacteria</taxon>
        <taxon>Pseudomonadati</taxon>
        <taxon>Bacteroidota</taxon>
        <taxon>Cytophagia</taxon>
        <taxon>Cytophagales</taxon>
        <taxon>Hymenobacteraceae</taxon>
        <taxon>Hymenobacter</taxon>
    </lineage>
</organism>